<sequence length="49" mass="5884">MDKNKGKTPNVSGSFQLIEDDRKETIEELRKDNKLDEETEYYARIFMEE</sequence>
<protein>
    <submittedName>
        <fullName evidence="1">Uncharacterized protein</fullName>
    </submittedName>
</protein>
<proteinExistence type="predicted"/>
<organism evidence="1 2">
    <name type="scientific">Bacillus salipaludis</name>
    <dbReference type="NCBI Taxonomy" id="2547811"/>
    <lineage>
        <taxon>Bacteria</taxon>
        <taxon>Bacillati</taxon>
        <taxon>Bacillota</taxon>
        <taxon>Bacilli</taxon>
        <taxon>Bacillales</taxon>
        <taxon>Bacillaceae</taxon>
        <taxon>Bacillus</taxon>
    </lineage>
</organism>
<reference evidence="1" key="1">
    <citation type="submission" date="2023-08" db="EMBL/GenBank/DDBJ databases">
        <title>Nitrogen cycling bacteria in agricultural field soils.</title>
        <authorList>
            <person name="Jang J."/>
        </authorList>
    </citation>
    <scope>NUCLEOTIDE SEQUENCE</scope>
    <source>
        <strain evidence="1">PS3-36</strain>
    </source>
</reference>
<dbReference type="Proteomes" id="UP001178888">
    <property type="component" value="Unassembled WGS sequence"/>
</dbReference>
<evidence type="ECO:0000313" key="2">
    <source>
        <dbReference type="Proteomes" id="UP001178888"/>
    </source>
</evidence>
<comment type="caution">
    <text evidence="1">The sequence shown here is derived from an EMBL/GenBank/DDBJ whole genome shotgun (WGS) entry which is preliminary data.</text>
</comment>
<evidence type="ECO:0000313" key="1">
    <source>
        <dbReference type="EMBL" id="MDQ6597962.1"/>
    </source>
</evidence>
<accession>A0AA90QTJ4</accession>
<name>A0AA90QTJ4_9BACI</name>
<dbReference type="AlphaFoldDB" id="A0AA90QTJ4"/>
<dbReference type="EMBL" id="JAVGVR010000001">
    <property type="protein sequence ID" value="MDQ6597962.1"/>
    <property type="molecule type" value="Genomic_DNA"/>
</dbReference>
<gene>
    <name evidence="1" type="ORF">RCG21_16625</name>
</gene>
<keyword evidence="2" id="KW-1185">Reference proteome</keyword>
<dbReference type="RefSeq" id="WP_165976437.1">
    <property type="nucleotide sequence ID" value="NZ_JAVGVR010000001.1"/>
</dbReference>